<feature type="domain" description="eCIS core" evidence="2">
    <location>
        <begin position="94"/>
        <end position="165"/>
    </location>
</feature>
<keyword evidence="4" id="KW-1185">Reference proteome</keyword>
<evidence type="ECO:0000313" key="4">
    <source>
        <dbReference type="Proteomes" id="UP001596035"/>
    </source>
</evidence>
<dbReference type="InterPro" id="IPR025295">
    <property type="entry name" value="eCIS_core_dom"/>
</dbReference>
<gene>
    <name evidence="3" type="ORF">ACFPWV_30695</name>
</gene>
<dbReference type="Proteomes" id="UP001596035">
    <property type="component" value="Unassembled WGS sequence"/>
</dbReference>
<protein>
    <submittedName>
        <fullName evidence="3">DUF4157 domain-containing protein</fullName>
    </submittedName>
</protein>
<organism evidence="3 4">
    <name type="scientific">Streptomyces atrovirens</name>
    <dbReference type="NCBI Taxonomy" id="285556"/>
    <lineage>
        <taxon>Bacteria</taxon>
        <taxon>Bacillati</taxon>
        <taxon>Actinomycetota</taxon>
        <taxon>Actinomycetes</taxon>
        <taxon>Kitasatosporales</taxon>
        <taxon>Streptomycetaceae</taxon>
        <taxon>Streptomyces</taxon>
    </lineage>
</organism>
<dbReference type="EMBL" id="JBHSKN010000029">
    <property type="protein sequence ID" value="MFC5244230.1"/>
    <property type="molecule type" value="Genomic_DNA"/>
</dbReference>
<name>A0ABW0E2F1_9ACTN</name>
<comment type="caution">
    <text evidence="3">The sequence shown here is derived from an EMBL/GenBank/DDBJ whole genome shotgun (WGS) entry which is preliminary data.</text>
</comment>
<feature type="compositionally biased region" description="Basic and acidic residues" evidence="1">
    <location>
        <begin position="1"/>
        <end position="15"/>
    </location>
</feature>
<evidence type="ECO:0000256" key="1">
    <source>
        <dbReference type="SAM" id="MobiDB-lite"/>
    </source>
</evidence>
<dbReference type="Pfam" id="PF13699">
    <property type="entry name" value="eCIS_core"/>
    <property type="match status" value="1"/>
</dbReference>
<proteinExistence type="predicted"/>
<dbReference type="RefSeq" id="WP_344555401.1">
    <property type="nucleotide sequence ID" value="NZ_BAAATG010000002.1"/>
</dbReference>
<feature type="compositionally biased region" description="Basic and acidic residues" evidence="1">
    <location>
        <begin position="206"/>
        <end position="216"/>
    </location>
</feature>
<evidence type="ECO:0000259" key="2">
    <source>
        <dbReference type="Pfam" id="PF13699"/>
    </source>
</evidence>
<evidence type="ECO:0000313" key="3">
    <source>
        <dbReference type="EMBL" id="MFC5244230.1"/>
    </source>
</evidence>
<sequence length="624" mass="67268">MRVGGRENANERSDTKAAANSGRRQPSAAPHAGSLLSLQSDIGNQAVVQMLRQAGHPWAREEHRHGAGCGHEGAQQPAVQRSTVPEVLRGAGRPLDPALRADLEPRMGADFSGVRVHDDAAAQASAAELKAGAYTVGNHIVIGKGGADRRTMAHELTHVIQQSQGPVAGTDNGSGLRISDPSDRFEREAEANAARIVSGPAPVQRQADDAAHETAHDAAPLQTASGASEVMVQRTVEEDLIDDPRDFLAANMLSMDVVTGMNARWNHKDLKDAYNELGSKLGEMPRHWFVLTPDPRRQSSGPAYLLTPALEKYVADQECRAAHPFLQELVGRPYLPPVQPEDSYLHSSYVPYLTGGARDPETQVGHKEIPREPGDAPGAGLVFTATMNGCAFAVTGSSQGPDTFRAWHYQSPGSRMADALGFQHAHRPMDWFGDEEYMGPGADKTLPEVTNMLSFGPNGWEILSQEVLASTSDMNDARIGRTSARPLDLEPADGDRRFSQAGAVYKSLAHKHLGIVTRAGEAIKKRKAPKDVRDAVTEAQGKAAAGAGGILMAGDATRLLESAGSAVRLSGVTWVSLQTVRNKYGDSGEEWFGKLVYFVETFENYRRWLSELRTAAERLRQPAG</sequence>
<feature type="region of interest" description="Disordered" evidence="1">
    <location>
        <begin position="1"/>
        <end position="31"/>
    </location>
</feature>
<reference evidence="4" key="1">
    <citation type="journal article" date="2019" name="Int. J. Syst. Evol. Microbiol.">
        <title>The Global Catalogue of Microorganisms (GCM) 10K type strain sequencing project: providing services to taxonomists for standard genome sequencing and annotation.</title>
        <authorList>
            <consortium name="The Broad Institute Genomics Platform"/>
            <consortium name="The Broad Institute Genome Sequencing Center for Infectious Disease"/>
            <person name="Wu L."/>
            <person name="Ma J."/>
        </authorList>
    </citation>
    <scope>NUCLEOTIDE SEQUENCE [LARGE SCALE GENOMIC DNA]</scope>
    <source>
        <strain evidence="4">CGMCC 4.7131</strain>
    </source>
</reference>
<feature type="region of interest" description="Disordered" evidence="1">
    <location>
        <begin position="197"/>
        <end position="226"/>
    </location>
</feature>
<accession>A0ABW0E2F1</accession>